<protein>
    <recommendedName>
        <fullName evidence="1">DUF7392 domain-containing protein</fullName>
    </recommendedName>
</protein>
<comment type="caution">
    <text evidence="2">The sequence shown here is derived from an EMBL/GenBank/DDBJ whole genome shotgun (WGS) entry which is preliminary data.</text>
</comment>
<keyword evidence="3" id="KW-1185">Reference proteome</keyword>
<evidence type="ECO:0000259" key="1">
    <source>
        <dbReference type="Pfam" id="PF24118"/>
    </source>
</evidence>
<evidence type="ECO:0000313" key="3">
    <source>
        <dbReference type="Proteomes" id="UP000231279"/>
    </source>
</evidence>
<sequence>MTIFPFSNFKHGKILVLVFLSIHLLFSCIIKTPSKQKKRYVQEDLEKEMACYAPFNNRNMDINFYVFRPTVVYADDLVDALKQFSMYTGNLGCVHSSIFRSIHGNMIVWYGAWMKRSDENKQQLGAALLSVLSNVARMAVLMDHGFFEAYAGESRDGSPAAKFFTGDIVSLNSATLSTKDSEDNSGSYAWLAIFKDRFCKTEGARAGICFRSHSTRSIVAFFVWESLQFCYSFILASDCRRTILPYLDGFAVNVKYDVFRVVYVSGENVDVTVGLYSKNNRTMENEVERNGAYSFVQDFRGR</sequence>
<dbReference type="Proteomes" id="UP000231279">
    <property type="component" value="Unassembled WGS sequence"/>
</dbReference>
<dbReference type="PANTHER" id="PTHR38226:SF3">
    <property type="entry name" value="(WILD MALAYSIAN BANANA) HYPOTHETICAL PROTEIN"/>
    <property type="match status" value="1"/>
</dbReference>
<dbReference type="OrthoDB" id="1848500at2759"/>
<accession>A0A2G9GUM7</accession>
<gene>
    <name evidence="2" type="ORF">CDL12_18429</name>
</gene>
<dbReference type="InterPro" id="IPR055816">
    <property type="entry name" value="DUF7392"/>
</dbReference>
<evidence type="ECO:0000313" key="2">
    <source>
        <dbReference type="EMBL" id="PIN08991.1"/>
    </source>
</evidence>
<feature type="domain" description="DUF7392" evidence="1">
    <location>
        <begin position="145"/>
        <end position="259"/>
    </location>
</feature>
<dbReference type="PANTHER" id="PTHR38226">
    <property type="entry name" value="(WILD MALAYSIAN BANANA) HYPOTHETICAL PROTEIN"/>
    <property type="match status" value="1"/>
</dbReference>
<name>A0A2G9GUM7_9LAMI</name>
<dbReference type="Pfam" id="PF24118">
    <property type="entry name" value="DUF7392"/>
    <property type="match status" value="1"/>
</dbReference>
<reference evidence="3" key="1">
    <citation type="journal article" date="2018" name="Gigascience">
        <title>Genome assembly of the Pink Ipe (Handroanthus impetiginosus, Bignoniaceae), a highly valued, ecologically keystone Neotropical timber forest tree.</title>
        <authorList>
            <person name="Silva-Junior O.B."/>
            <person name="Grattapaglia D."/>
            <person name="Novaes E."/>
            <person name="Collevatti R.G."/>
        </authorList>
    </citation>
    <scope>NUCLEOTIDE SEQUENCE [LARGE SCALE GENOMIC DNA]</scope>
    <source>
        <strain evidence="3">cv. UFG-1</strain>
    </source>
</reference>
<proteinExistence type="predicted"/>
<organism evidence="2 3">
    <name type="scientific">Handroanthus impetiginosus</name>
    <dbReference type="NCBI Taxonomy" id="429701"/>
    <lineage>
        <taxon>Eukaryota</taxon>
        <taxon>Viridiplantae</taxon>
        <taxon>Streptophyta</taxon>
        <taxon>Embryophyta</taxon>
        <taxon>Tracheophyta</taxon>
        <taxon>Spermatophyta</taxon>
        <taxon>Magnoliopsida</taxon>
        <taxon>eudicotyledons</taxon>
        <taxon>Gunneridae</taxon>
        <taxon>Pentapetalae</taxon>
        <taxon>asterids</taxon>
        <taxon>lamiids</taxon>
        <taxon>Lamiales</taxon>
        <taxon>Bignoniaceae</taxon>
        <taxon>Crescentiina</taxon>
        <taxon>Tabebuia alliance</taxon>
        <taxon>Handroanthus</taxon>
    </lineage>
</organism>
<dbReference type="AlphaFoldDB" id="A0A2G9GUM7"/>
<dbReference type="EMBL" id="NKXS01003646">
    <property type="protein sequence ID" value="PIN08991.1"/>
    <property type="molecule type" value="Genomic_DNA"/>
</dbReference>